<dbReference type="RefSeq" id="WP_170923385.1">
    <property type="nucleotide sequence ID" value="NZ_FWXR01000028.1"/>
</dbReference>
<proteinExistence type="predicted"/>
<dbReference type="GO" id="GO:0003677">
    <property type="term" value="F:DNA binding"/>
    <property type="evidence" value="ECO:0007669"/>
    <property type="project" value="UniProtKB-KW"/>
</dbReference>
<keyword evidence="1" id="KW-0805">Transcription regulation</keyword>
<dbReference type="InterPro" id="IPR036388">
    <property type="entry name" value="WH-like_DNA-bd_sf"/>
</dbReference>
<dbReference type="SUPFAM" id="SSF48008">
    <property type="entry name" value="GntR ligand-binding domain-like"/>
    <property type="match status" value="1"/>
</dbReference>
<dbReference type="SMART" id="SM00345">
    <property type="entry name" value="HTH_GNTR"/>
    <property type="match status" value="1"/>
</dbReference>
<name>A0A1W2EM16_9HYPH</name>
<dbReference type="Pfam" id="PF07729">
    <property type="entry name" value="FCD"/>
    <property type="match status" value="1"/>
</dbReference>
<protein>
    <submittedName>
        <fullName evidence="5">DNA-binding transcriptional regulator, GntR family</fullName>
    </submittedName>
</protein>
<dbReference type="Gene3D" id="1.10.10.10">
    <property type="entry name" value="Winged helix-like DNA-binding domain superfamily/Winged helix DNA-binding domain"/>
    <property type="match status" value="1"/>
</dbReference>
<dbReference type="SMART" id="SM00895">
    <property type="entry name" value="FCD"/>
    <property type="match status" value="1"/>
</dbReference>
<dbReference type="SUPFAM" id="SSF46785">
    <property type="entry name" value="Winged helix' DNA-binding domain"/>
    <property type="match status" value="1"/>
</dbReference>
<dbReference type="PROSITE" id="PS50949">
    <property type="entry name" value="HTH_GNTR"/>
    <property type="match status" value="1"/>
</dbReference>
<dbReference type="AlphaFoldDB" id="A0A1W2EM16"/>
<evidence type="ECO:0000313" key="6">
    <source>
        <dbReference type="Proteomes" id="UP000192656"/>
    </source>
</evidence>
<dbReference type="InterPro" id="IPR036390">
    <property type="entry name" value="WH_DNA-bd_sf"/>
</dbReference>
<evidence type="ECO:0000256" key="1">
    <source>
        <dbReference type="ARBA" id="ARBA00023015"/>
    </source>
</evidence>
<evidence type="ECO:0000256" key="3">
    <source>
        <dbReference type="ARBA" id="ARBA00023163"/>
    </source>
</evidence>
<dbReference type="InterPro" id="IPR000524">
    <property type="entry name" value="Tscrpt_reg_HTH_GntR"/>
</dbReference>
<accession>A0A1W2EM16</accession>
<keyword evidence="3" id="KW-0804">Transcription</keyword>
<evidence type="ECO:0000256" key="2">
    <source>
        <dbReference type="ARBA" id="ARBA00023125"/>
    </source>
</evidence>
<sequence length="234" mass="25803">MSVFDLLQRPAGKATIAHRIEAVLREDILHGTLAPGSRLNLDSLRTQMDVGLSPLREAVTRLVAEGLIEVAAQKGYTVAPISLANLNEVSALRVELEPYALRKSIENGGLDWEADVMGALHRLNKTDRIPGDPGSLSEWESANNAFHLTLIKRCDMPLLLKIHHSLVSMNDRYRHIYLKAVRIQREVIEEHTAIAEAAVARQADRAASLLTGHIERSTNNLRHLIAAALPKDAS</sequence>
<dbReference type="InterPro" id="IPR011711">
    <property type="entry name" value="GntR_C"/>
</dbReference>
<feature type="domain" description="HTH gntR-type" evidence="4">
    <location>
        <begin position="14"/>
        <end position="81"/>
    </location>
</feature>
<gene>
    <name evidence="5" type="ORF">SAMN06297251_12831</name>
</gene>
<dbReference type="PANTHER" id="PTHR43537:SF20">
    <property type="entry name" value="HTH-TYPE TRANSCRIPTIONAL REPRESSOR GLAR"/>
    <property type="match status" value="1"/>
</dbReference>
<dbReference type="PANTHER" id="PTHR43537">
    <property type="entry name" value="TRANSCRIPTIONAL REGULATOR, GNTR FAMILY"/>
    <property type="match status" value="1"/>
</dbReference>
<dbReference type="Gene3D" id="1.20.120.530">
    <property type="entry name" value="GntR ligand-binding domain-like"/>
    <property type="match status" value="1"/>
</dbReference>
<dbReference type="EMBL" id="FWXR01000028">
    <property type="protein sequence ID" value="SMD10781.1"/>
    <property type="molecule type" value="Genomic_DNA"/>
</dbReference>
<organism evidence="5 6">
    <name type="scientific">Fulvimarina manganoxydans</name>
    <dbReference type="NCBI Taxonomy" id="937218"/>
    <lineage>
        <taxon>Bacteria</taxon>
        <taxon>Pseudomonadati</taxon>
        <taxon>Pseudomonadota</taxon>
        <taxon>Alphaproteobacteria</taxon>
        <taxon>Hyphomicrobiales</taxon>
        <taxon>Aurantimonadaceae</taxon>
        <taxon>Fulvimarina</taxon>
    </lineage>
</organism>
<evidence type="ECO:0000259" key="4">
    <source>
        <dbReference type="PROSITE" id="PS50949"/>
    </source>
</evidence>
<dbReference type="Proteomes" id="UP000192656">
    <property type="component" value="Unassembled WGS sequence"/>
</dbReference>
<dbReference type="InterPro" id="IPR008920">
    <property type="entry name" value="TF_FadR/GntR_C"/>
</dbReference>
<reference evidence="5 6" key="1">
    <citation type="submission" date="2017-04" db="EMBL/GenBank/DDBJ databases">
        <authorList>
            <person name="Afonso C.L."/>
            <person name="Miller P.J."/>
            <person name="Scott M.A."/>
            <person name="Spackman E."/>
            <person name="Goraichik I."/>
            <person name="Dimitrov K.M."/>
            <person name="Suarez D.L."/>
            <person name="Swayne D.E."/>
        </authorList>
    </citation>
    <scope>NUCLEOTIDE SEQUENCE [LARGE SCALE GENOMIC DNA]</scope>
    <source>
        <strain evidence="5 6">CGMCC 1.10972</strain>
    </source>
</reference>
<dbReference type="STRING" id="937218.SAMN06297251_12831"/>
<evidence type="ECO:0000313" key="5">
    <source>
        <dbReference type="EMBL" id="SMD10781.1"/>
    </source>
</evidence>
<keyword evidence="6" id="KW-1185">Reference proteome</keyword>
<dbReference type="Pfam" id="PF00392">
    <property type="entry name" value="GntR"/>
    <property type="match status" value="1"/>
</dbReference>
<keyword evidence="2 5" id="KW-0238">DNA-binding</keyword>
<dbReference type="GO" id="GO:0003700">
    <property type="term" value="F:DNA-binding transcription factor activity"/>
    <property type="evidence" value="ECO:0007669"/>
    <property type="project" value="InterPro"/>
</dbReference>